<evidence type="ECO:0000313" key="2">
    <source>
        <dbReference type="EMBL" id="GBP55467.1"/>
    </source>
</evidence>
<evidence type="ECO:0000259" key="1">
    <source>
        <dbReference type="PROSITE" id="PS50878"/>
    </source>
</evidence>
<proteinExistence type="predicted"/>
<dbReference type="InterPro" id="IPR043502">
    <property type="entry name" value="DNA/RNA_pol_sf"/>
</dbReference>
<dbReference type="OrthoDB" id="6614157at2759"/>
<protein>
    <submittedName>
        <fullName evidence="2">RNA-directed DNA polymerase from mobile element jockey</fullName>
    </submittedName>
</protein>
<dbReference type="PROSITE" id="PS50878">
    <property type="entry name" value="RT_POL"/>
    <property type="match status" value="1"/>
</dbReference>
<feature type="domain" description="Reverse transcriptase" evidence="1">
    <location>
        <begin position="138"/>
        <end position="412"/>
    </location>
</feature>
<evidence type="ECO:0000313" key="3">
    <source>
        <dbReference type="Proteomes" id="UP000299102"/>
    </source>
</evidence>
<dbReference type="EMBL" id="BGZK01000669">
    <property type="protein sequence ID" value="GBP55467.1"/>
    <property type="molecule type" value="Genomic_DNA"/>
</dbReference>
<reference evidence="2 3" key="1">
    <citation type="journal article" date="2019" name="Commun. Biol.">
        <title>The bagworm genome reveals a unique fibroin gene that provides high tensile strength.</title>
        <authorList>
            <person name="Kono N."/>
            <person name="Nakamura H."/>
            <person name="Ohtoshi R."/>
            <person name="Tomita M."/>
            <person name="Numata K."/>
            <person name="Arakawa K."/>
        </authorList>
    </citation>
    <scope>NUCLEOTIDE SEQUENCE [LARGE SCALE GENOMIC DNA]</scope>
</reference>
<organism evidence="2 3">
    <name type="scientific">Eumeta variegata</name>
    <name type="common">Bagworm moth</name>
    <name type="synonym">Eumeta japonica</name>
    <dbReference type="NCBI Taxonomy" id="151549"/>
    <lineage>
        <taxon>Eukaryota</taxon>
        <taxon>Metazoa</taxon>
        <taxon>Ecdysozoa</taxon>
        <taxon>Arthropoda</taxon>
        <taxon>Hexapoda</taxon>
        <taxon>Insecta</taxon>
        <taxon>Pterygota</taxon>
        <taxon>Neoptera</taxon>
        <taxon>Endopterygota</taxon>
        <taxon>Lepidoptera</taxon>
        <taxon>Glossata</taxon>
        <taxon>Ditrysia</taxon>
        <taxon>Tineoidea</taxon>
        <taxon>Psychidae</taxon>
        <taxon>Oiketicinae</taxon>
        <taxon>Eumeta</taxon>
    </lineage>
</organism>
<dbReference type="Proteomes" id="UP000299102">
    <property type="component" value="Unassembled WGS sequence"/>
</dbReference>
<keyword evidence="2" id="KW-0548">Nucleotidyltransferase</keyword>
<dbReference type="GO" id="GO:0003964">
    <property type="term" value="F:RNA-directed DNA polymerase activity"/>
    <property type="evidence" value="ECO:0007669"/>
    <property type="project" value="UniProtKB-KW"/>
</dbReference>
<keyword evidence="3" id="KW-1185">Reference proteome</keyword>
<dbReference type="STRING" id="151549.A0A4C1WZD4"/>
<dbReference type="InterPro" id="IPR000477">
    <property type="entry name" value="RT_dom"/>
</dbReference>
<keyword evidence="2" id="KW-0808">Transferase</keyword>
<dbReference type="PANTHER" id="PTHR36688:SF1">
    <property type="entry name" value="ENDONUCLEASE_EXONUCLEASE_PHOSPHATASE DOMAIN-CONTAINING PROTEIN"/>
    <property type="match status" value="1"/>
</dbReference>
<name>A0A4C1WZD4_EUMVA</name>
<sequence length="543" mass="61701">MYNVYRVPVQILSKKLIKNCLSRARRGGNVTQKWPNDVGGTMTQLPLEGLGEGGGVFNIPRLVSELEEGLKSSSRNRGKLMLFRAIFKFGAQNSALFKLTGGNTHIYVGTLADNVLKQYSICSEIIEEKVLQKTSLEPKDDLTPVSLSEVQTLVKSISTRKASGLDGLQTDSLLSGLAKLFERVLKTRLSNHLFGKGLIIDEQFGFRPAHSCSQQVLRLVEYVSKGFKTKQKTVAVCFDVAMAFDRVWHAGLVYKLYSLQVPDRLILIIQNFLSNRHFTFKHERTHSTRLLIRAGVPQGSALSPLLYSAYTNDIPHPMFGVQLALFADDTALFLRSRTRRSIFRHLPRAIDELGQWFRKWRIEVNPNKSAAIQFKYSKNRSKLVVDWKTPNLKILNARIPWQRSYKDLGVTLDENLHFREHITRVRKNALFYTARLGAMHGRKGKLSRRNKRTLNKMCIRTVMTYTCPVFAHAAPKALYRLQRFFDIAGSHPNTLLRAAVDYQPPPPTHFIRRPLNVLIDPPDALTAAVDSLNEVNDTHMTDF</sequence>
<accession>A0A4C1WZD4</accession>
<comment type="caution">
    <text evidence="2">The sequence shown here is derived from an EMBL/GenBank/DDBJ whole genome shotgun (WGS) entry which is preliminary data.</text>
</comment>
<gene>
    <name evidence="2" type="primary">pol</name>
    <name evidence="2" type="ORF">EVAR_42643_1</name>
</gene>
<dbReference type="InterPro" id="IPR052560">
    <property type="entry name" value="RdDP_mobile_element"/>
</dbReference>
<dbReference type="SUPFAM" id="SSF56672">
    <property type="entry name" value="DNA/RNA polymerases"/>
    <property type="match status" value="1"/>
</dbReference>
<keyword evidence="2" id="KW-0695">RNA-directed DNA polymerase</keyword>
<dbReference type="PANTHER" id="PTHR36688">
    <property type="entry name" value="ENDO/EXONUCLEASE/PHOSPHATASE DOMAIN-CONTAINING PROTEIN"/>
    <property type="match status" value="1"/>
</dbReference>
<dbReference type="AlphaFoldDB" id="A0A4C1WZD4"/>
<dbReference type="Pfam" id="PF00078">
    <property type="entry name" value="RVT_1"/>
    <property type="match status" value="1"/>
</dbReference>
<dbReference type="CDD" id="cd01650">
    <property type="entry name" value="RT_nLTR_like"/>
    <property type="match status" value="1"/>
</dbReference>